<dbReference type="PROSITE" id="PS50235">
    <property type="entry name" value="USP_3"/>
    <property type="match status" value="1"/>
</dbReference>
<feature type="domain" description="USP" evidence="4">
    <location>
        <begin position="213"/>
        <end position="714"/>
    </location>
</feature>
<dbReference type="GO" id="GO:0004843">
    <property type="term" value="F:cysteine-type deubiquitinase activity"/>
    <property type="evidence" value="ECO:0007669"/>
    <property type="project" value="UniProtKB-EC"/>
</dbReference>
<dbReference type="EC" id="3.4.19.12" evidence="2"/>
<comment type="caution">
    <text evidence="5">The sequence shown here is derived from an EMBL/GenBank/DDBJ whole genome shotgun (WGS) entry which is preliminary data.</text>
</comment>
<reference evidence="5" key="1">
    <citation type="journal article" date="2023" name="Mol. Biol. Evol.">
        <title>Third-Generation Sequencing Reveals the Adaptive Role of the Epigenome in Three Deep-Sea Polychaetes.</title>
        <authorList>
            <person name="Perez M."/>
            <person name="Aroh O."/>
            <person name="Sun Y."/>
            <person name="Lan Y."/>
            <person name="Juniper S.K."/>
            <person name="Young C.R."/>
            <person name="Angers B."/>
            <person name="Qian P.Y."/>
        </authorList>
    </citation>
    <scope>NUCLEOTIDE SEQUENCE</scope>
    <source>
        <strain evidence="5">P08H-3</strain>
    </source>
</reference>
<feature type="transmembrane region" description="Helical" evidence="3">
    <location>
        <begin position="72"/>
        <end position="103"/>
    </location>
</feature>
<dbReference type="EMBL" id="JAODUP010000076">
    <property type="protein sequence ID" value="KAK2163611.1"/>
    <property type="molecule type" value="Genomic_DNA"/>
</dbReference>
<dbReference type="InterPro" id="IPR038765">
    <property type="entry name" value="Papain-like_cys_pep_sf"/>
</dbReference>
<name>A0AAD9K314_9ANNE</name>
<dbReference type="InterPro" id="IPR018200">
    <property type="entry name" value="USP_CS"/>
</dbReference>
<keyword evidence="3" id="KW-0472">Membrane</keyword>
<evidence type="ECO:0000259" key="4">
    <source>
        <dbReference type="PROSITE" id="PS50235"/>
    </source>
</evidence>
<keyword evidence="3" id="KW-0812">Transmembrane</keyword>
<dbReference type="CDD" id="cd02257">
    <property type="entry name" value="Peptidase_C19"/>
    <property type="match status" value="1"/>
</dbReference>
<dbReference type="Gene3D" id="3.90.70.10">
    <property type="entry name" value="Cysteine proteinases"/>
    <property type="match status" value="1"/>
</dbReference>
<gene>
    <name evidence="5" type="ORF">LSH36_76g00076</name>
</gene>
<organism evidence="5 6">
    <name type="scientific">Paralvinella palmiformis</name>
    <dbReference type="NCBI Taxonomy" id="53620"/>
    <lineage>
        <taxon>Eukaryota</taxon>
        <taxon>Metazoa</taxon>
        <taxon>Spiralia</taxon>
        <taxon>Lophotrochozoa</taxon>
        <taxon>Annelida</taxon>
        <taxon>Polychaeta</taxon>
        <taxon>Sedentaria</taxon>
        <taxon>Canalipalpata</taxon>
        <taxon>Terebellida</taxon>
        <taxon>Terebelliformia</taxon>
        <taxon>Alvinellidae</taxon>
        <taxon>Paralvinella</taxon>
    </lineage>
</organism>
<dbReference type="SUPFAM" id="SSF54001">
    <property type="entry name" value="Cysteine proteinases"/>
    <property type="match status" value="1"/>
</dbReference>
<dbReference type="InterPro" id="IPR050185">
    <property type="entry name" value="Ub_carboxyl-term_hydrolase"/>
</dbReference>
<dbReference type="InterPro" id="IPR028889">
    <property type="entry name" value="USP"/>
</dbReference>
<evidence type="ECO:0000256" key="2">
    <source>
        <dbReference type="ARBA" id="ARBA00012759"/>
    </source>
</evidence>
<evidence type="ECO:0000313" key="5">
    <source>
        <dbReference type="EMBL" id="KAK2163611.1"/>
    </source>
</evidence>
<accession>A0AAD9K314</accession>
<dbReference type="PROSITE" id="PS00973">
    <property type="entry name" value="USP_2"/>
    <property type="match status" value="1"/>
</dbReference>
<sequence length="718" mass="81384">MRRSQRRNNLQICPHRDSNTGGSDLWSNTLPLDYGGTPACLEYTTIMGVVDNGIRVFFFQPEMSQEARLKLLVFEVFIIAVFASLLLIIVHHLPLCSILMIWYCLYSTKDVWQHHVWRYWNDFIEFERFKPKQLFVRPIQAIPTSPGPDILLKNGGIIDDPNNSSVQTQPLAVAVPSRELAYIQPAAATRGIQWQPLLQSLLPNFHRPRTHPPGLMNKTRKNLCSINVVLQALSCTPQLVEGLNRDNHRIRNVENLRGFIAELVNILTSLHNSTTDLVATECLLQVADLLNPPQPQTDCVEWLMWLLELIHNGFIPPGNTELEVNIQRLKLLRAVPLAQPLLVLYKPVQVPQALATIKAECLDKIERAHGLQVVSYADPIQRLTEVEWLSHKLTNHSIVDDMFTGQMVETQHCKVCHHLSVTVQPFKVLPLSIPTYEQQNNIQFTLQHCLEKFGCIEKLYGSNGLHCKHCNSLQSGYGYFYDAKMRVPMLRKNVMESVEGCNDPIFRKDFQPDVGVLSPIQPFPDDQGTHISPELHLAKSSTPLGKQPKISIDSTYRGMATTPMFSSPQAASSPIGIKFHLTDGERQALISQLPDFLIIQLLRLTYQEGQPTKLVTSVSIPLSNLDLSSLCTERHLGGDHKSSLNGYYRYSLYAVVMHLGEDSITQGHYLVYAMAAGGSWFCFDDEDVKPVNIEYQLQTKQVRENACLLYYRKMEIMC</sequence>
<dbReference type="AlphaFoldDB" id="A0AAD9K314"/>
<dbReference type="PANTHER" id="PTHR21646:SF23">
    <property type="entry name" value="UBIQUITIN CARBOXYL-TERMINAL HYDROLASE USP2"/>
    <property type="match status" value="1"/>
</dbReference>
<keyword evidence="6" id="KW-1185">Reference proteome</keyword>
<dbReference type="Pfam" id="PF00443">
    <property type="entry name" value="UCH"/>
    <property type="match status" value="1"/>
</dbReference>
<protein>
    <recommendedName>
        <fullName evidence="2">ubiquitinyl hydrolase 1</fullName>
        <ecNumber evidence="2">3.4.19.12</ecNumber>
    </recommendedName>
</protein>
<dbReference type="Proteomes" id="UP001208570">
    <property type="component" value="Unassembled WGS sequence"/>
</dbReference>
<evidence type="ECO:0000256" key="3">
    <source>
        <dbReference type="SAM" id="Phobius"/>
    </source>
</evidence>
<proteinExistence type="predicted"/>
<comment type="catalytic activity">
    <reaction evidence="1">
        <text>Thiol-dependent hydrolysis of ester, thioester, amide, peptide and isopeptide bonds formed by the C-terminal Gly of ubiquitin (a 76-residue protein attached to proteins as an intracellular targeting signal).</text>
        <dbReference type="EC" id="3.4.19.12"/>
    </reaction>
</comment>
<evidence type="ECO:0000313" key="6">
    <source>
        <dbReference type="Proteomes" id="UP001208570"/>
    </source>
</evidence>
<dbReference type="PANTHER" id="PTHR21646">
    <property type="entry name" value="UBIQUITIN CARBOXYL-TERMINAL HYDROLASE"/>
    <property type="match status" value="1"/>
</dbReference>
<dbReference type="InterPro" id="IPR001394">
    <property type="entry name" value="Peptidase_C19_UCH"/>
</dbReference>
<dbReference type="GO" id="GO:0016579">
    <property type="term" value="P:protein deubiquitination"/>
    <property type="evidence" value="ECO:0007669"/>
    <property type="project" value="InterPro"/>
</dbReference>
<evidence type="ECO:0000256" key="1">
    <source>
        <dbReference type="ARBA" id="ARBA00000707"/>
    </source>
</evidence>
<keyword evidence="3" id="KW-1133">Transmembrane helix</keyword>